<protein>
    <submittedName>
        <fullName evidence="1">Putative ribonuclease H protein</fullName>
    </submittedName>
</protein>
<dbReference type="PANTHER" id="PTHR33116:SF78">
    <property type="entry name" value="OS12G0587133 PROTEIN"/>
    <property type="match status" value="1"/>
</dbReference>
<comment type="caution">
    <text evidence="1">The sequence shown here is derived from an EMBL/GenBank/DDBJ whole genome shotgun (WGS) entry which is preliminary data.</text>
</comment>
<gene>
    <name evidence="1" type="primary">VvCHDh000004_503</name>
    <name evidence="1" type="ORF">CK203_106181</name>
</gene>
<accession>A0A438CXT7</accession>
<sequence>MREFLLGKGKEGGKVLDKPVAVWDGVEERFQKSLAMWKMQFISKGGRITLIRSSLSSIPIYFMPLMRMPKEVRLRLEQIQRDFPWGGGALKRKSHLVKWAIVCSDKRKGDLGVRSPSTLNRAFLYKWGWCFVVERETLWKQIISRKFAEEEGGGVPEK</sequence>
<dbReference type="Proteomes" id="UP000288805">
    <property type="component" value="Unassembled WGS sequence"/>
</dbReference>
<dbReference type="PANTHER" id="PTHR33116">
    <property type="entry name" value="REVERSE TRANSCRIPTASE ZINC-BINDING DOMAIN-CONTAINING PROTEIN-RELATED-RELATED"/>
    <property type="match status" value="1"/>
</dbReference>
<evidence type="ECO:0000313" key="1">
    <source>
        <dbReference type="EMBL" id="RVW28002.1"/>
    </source>
</evidence>
<proteinExistence type="predicted"/>
<dbReference type="EMBL" id="QGNW01001925">
    <property type="protein sequence ID" value="RVW28002.1"/>
    <property type="molecule type" value="Genomic_DNA"/>
</dbReference>
<evidence type="ECO:0000313" key="2">
    <source>
        <dbReference type="Proteomes" id="UP000288805"/>
    </source>
</evidence>
<reference evidence="1 2" key="1">
    <citation type="journal article" date="2018" name="PLoS Genet.">
        <title>Population sequencing reveals clonal diversity and ancestral inbreeding in the grapevine cultivar Chardonnay.</title>
        <authorList>
            <person name="Roach M.J."/>
            <person name="Johnson D.L."/>
            <person name="Bohlmann J."/>
            <person name="van Vuuren H.J."/>
            <person name="Jones S.J."/>
            <person name="Pretorius I.S."/>
            <person name="Schmidt S.A."/>
            <person name="Borneman A.R."/>
        </authorList>
    </citation>
    <scope>NUCLEOTIDE SEQUENCE [LARGE SCALE GENOMIC DNA]</scope>
    <source>
        <strain evidence="2">cv. Chardonnay</strain>
        <tissue evidence="1">Leaf</tissue>
    </source>
</reference>
<name>A0A438CXT7_VITVI</name>
<organism evidence="1 2">
    <name type="scientific">Vitis vinifera</name>
    <name type="common">Grape</name>
    <dbReference type="NCBI Taxonomy" id="29760"/>
    <lineage>
        <taxon>Eukaryota</taxon>
        <taxon>Viridiplantae</taxon>
        <taxon>Streptophyta</taxon>
        <taxon>Embryophyta</taxon>
        <taxon>Tracheophyta</taxon>
        <taxon>Spermatophyta</taxon>
        <taxon>Magnoliopsida</taxon>
        <taxon>eudicotyledons</taxon>
        <taxon>Gunneridae</taxon>
        <taxon>Pentapetalae</taxon>
        <taxon>rosids</taxon>
        <taxon>Vitales</taxon>
        <taxon>Vitaceae</taxon>
        <taxon>Viteae</taxon>
        <taxon>Vitis</taxon>
    </lineage>
</organism>
<dbReference type="AlphaFoldDB" id="A0A438CXT7"/>